<proteinExistence type="predicted"/>
<name>A0ABQ4YSC8_9ASTR</name>
<evidence type="ECO:0000313" key="2">
    <source>
        <dbReference type="Proteomes" id="UP001151760"/>
    </source>
</evidence>
<keyword evidence="2" id="KW-1185">Reference proteome</keyword>
<dbReference type="Proteomes" id="UP001151760">
    <property type="component" value="Unassembled WGS sequence"/>
</dbReference>
<accession>A0ABQ4YSC8</accession>
<organism evidence="1 2">
    <name type="scientific">Tanacetum coccineum</name>
    <dbReference type="NCBI Taxonomy" id="301880"/>
    <lineage>
        <taxon>Eukaryota</taxon>
        <taxon>Viridiplantae</taxon>
        <taxon>Streptophyta</taxon>
        <taxon>Embryophyta</taxon>
        <taxon>Tracheophyta</taxon>
        <taxon>Spermatophyta</taxon>
        <taxon>Magnoliopsida</taxon>
        <taxon>eudicotyledons</taxon>
        <taxon>Gunneridae</taxon>
        <taxon>Pentapetalae</taxon>
        <taxon>asterids</taxon>
        <taxon>campanulids</taxon>
        <taxon>Asterales</taxon>
        <taxon>Asteraceae</taxon>
        <taxon>Asteroideae</taxon>
        <taxon>Anthemideae</taxon>
        <taxon>Anthemidinae</taxon>
        <taxon>Tanacetum</taxon>
    </lineage>
</organism>
<comment type="caution">
    <text evidence="1">The sequence shown here is derived from an EMBL/GenBank/DDBJ whole genome shotgun (WGS) entry which is preliminary data.</text>
</comment>
<reference evidence="1" key="1">
    <citation type="journal article" date="2022" name="Int. J. Mol. Sci.">
        <title>Draft Genome of Tanacetum Coccineum: Genomic Comparison of Closely Related Tanacetum-Family Plants.</title>
        <authorList>
            <person name="Yamashiro T."/>
            <person name="Shiraishi A."/>
            <person name="Nakayama K."/>
            <person name="Satake H."/>
        </authorList>
    </citation>
    <scope>NUCLEOTIDE SEQUENCE</scope>
</reference>
<sequence length="112" mass="12449">MMRDLSDQVLETDPGAFDGFISPLLESKDHVPQGRASQVCLLCEGILQQIPAFYFICASLEAISAIEMLWEWRGIANMAFIQLGGNSRVDEMILARVSSGFAGEKYRATYKL</sequence>
<reference evidence="1" key="2">
    <citation type="submission" date="2022-01" db="EMBL/GenBank/DDBJ databases">
        <authorList>
            <person name="Yamashiro T."/>
            <person name="Shiraishi A."/>
            <person name="Satake H."/>
            <person name="Nakayama K."/>
        </authorList>
    </citation>
    <scope>NUCLEOTIDE SEQUENCE</scope>
</reference>
<dbReference type="EMBL" id="BQNB010010685">
    <property type="protein sequence ID" value="GJS80625.1"/>
    <property type="molecule type" value="Genomic_DNA"/>
</dbReference>
<gene>
    <name evidence="1" type="ORF">Tco_0730506</name>
</gene>
<protein>
    <submittedName>
        <fullName evidence="1">Uncharacterized protein</fullName>
    </submittedName>
</protein>
<evidence type="ECO:0000313" key="1">
    <source>
        <dbReference type="EMBL" id="GJS80625.1"/>
    </source>
</evidence>